<feature type="region of interest" description="Disordered" evidence="1">
    <location>
        <begin position="1"/>
        <end position="42"/>
    </location>
</feature>
<evidence type="ECO:0000313" key="3">
    <source>
        <dbReference type="EMBL" id="MET3692871.1"/>
    </source>
</evidence>
<accession>A0ABV2L4W5</accession>
<dbReference type="RefSeq" id="WP_238277642.1">
    <property type="nucleotide sequence ID" value="NZ_BPQL01000023.1"/>
</dbReference>
<dbReference type="Pfam" id="PF09361">
    <property type="entry name" value="Phasin_2"/>
    <property type="match status" value="1"/>
</dbReference>
<dbReference type="Proteomes" id="UP001549145">
    <property type="component" value="Unassembled WGS sequence"/>
</dbReference>
<proteinExistence type="predicted"/>
<dbReference type="EMBL" id="JBEPMM010000005">
    <property type="protein sequence ID" value="MET3692871.1"/>
    <property type="molecule type" value="Genomic_DNA"/>
</dbReference>
<evidence type="ECO:0000313" key="4">
    <source>
        <dbReference type="Proteomes" id="UP001549145"/>
    </source>
</evidence>
<comment type="caution">
    <text evidence="3">The sequence shown here is derived from an EMBL/GenBank/DDBJ whole genome shotgun (WGS) entry which is preliminary data.</text>
</comment>
<reference evidence="3 4" key="1">
    <citation type="submission" date="2024-06" db="EMBL/GenBank/DDBJ databases">
        <title>Genomic Encyclopedia of Type Strains, Phase IV (KMG-IV): sequencing the most valuable type-strain genomes for metagenomic binning, comparative biology and taxonomic classification.</title>
        <authorList>
            <person name="Goeker M."/>
        </authorList>
    </citation>
    <scope>NUCLEOTIDE SEQUENCE [LARGE SCALE GENOMIC DNA]</scope>
    <source>
        <strain evidence="3 4">DSM 21331</strain>
    </source>
</reference>
<evidence type="ECO:0000259" key="2">
    <source>
        <dbReference type="Pfam" id="PF09361"/>
    </source>
</evidence>
<gene>
    <name evidence="3" type="ORF">ABID43_002411</name>
</gene>
<organism evidence="3 4">
    <name type="scientific">Methylobacterium goesingense</name>
    <dbReference type="NCBI Taxonomy" id="243690"/>
    <lineage>
        <taxon>Bacteria</taxon>
        <taxon>Pseudomonadati</taxon>
        <taxon>Pseudomonadota</taxon>
        <taxon>Alphaproteobacteria</taxon>
        <taxon>Hyphomicrobiales</taxon>
        <taxon>Methylobacteriaceae</taxon>
        <taxon>Methylobacterium</taxon>
    </lineage>
</organism>
<dbReference type="InterPro" id="IPR018968">
    <property type="entry name" value="Phasin"/>
</dbReference>
<keyword evidence="4" id="KW-1185">Reference proteome</keyword>
<protein>
    <recommendedName>
        <fullName evidence="2">Phasin domain-containing protein</fullName>
    </recommendedName>
</protein>
<evidence type="ECO:0000256" key="1">
    <source>
        <dbReference type="SAM" id="MobiDB-lite"/>
    </source>
</evidence>
<feature type="domain" description="Phasin" evidence="2">
    <location>
        <begin position="160"/>
        <end position="232"/>
    </location>
</feature>
<name>A0ABV2L4W5_9HYPH</name>
<feature type="region of interest" description="Disordered" evidence="1">
    <location>
        <begin position="56"/>
        <end position="75"/>
    </location>
</feature>
<sequence>MNADTMQGTGDPGEAHPDAQAAEAVTPIESAVSAPEPDLHQTLLEGVSAEALAVGEAEAGEGSSAEPEAQDAPPAEDLTVVPEEAAAPVPAATETVEAAQAVAETVETAEAAVETVAQAVPEAIAAVPDAVAASVPAGIPGLPDLRALMDFSKAPRIAAVMGEFGEVNATVLTYLRGEGAAALAHWQALSGARTPADALRLQVDEMQRAADASLNCFSAIAQRASRLSGTIGRP</sequence>